<accession>A7B4F9</accession>
<proteinExistence type="predicted"/>
<evidence type="ECO:0000313" key="1">
    <source>
        <dbReference type="EMBL" id="EDN75883.1"/>
    </source>
</evidence>
<evidence type="ECO:0000313" key="2">
    <source>
        <dbReference type="EMBL" id="EDN77237.1"/>
    </source>
</evidence>
<comment type="caution">
    <text evidence="2">The sequence shown here is derived from an EMBL/GenBank/DDBJ whole genome shotgun (WGS) entry which is preliminary data.</text>
</comment>
<protein>
    <recommendedName>
        <fullName evidence="4">Transposase</fullName>
    </recommendedName>
</protein>
<reference evidence="2 3" key="2">
    <citation type="submission" date="2007-06" db="EMBL/GenBank/DDBJ databases">
        <title>Draft genome sequence of Ruminococcus gnavus (ATCC 29149).</title>
        <authorList>
            <person name="Sudarsanam P."/>
            <person name="Ley R."/>
            <person name="Guruge J."/>
            <person name="Turnbaugh P.J."/>
            <person name="Mahowald M."/>
            <person name="Liep D."/>
            <person name="Gordon J."/>
        </authorList>
    </citation>
    <scope>NUCLEOTIDE SEQUENCE [LARGE SCALE GENOMIC DNA]</scope>
    <source>
        <strain evidence="2 3">ATCC 29149</strain>
    </source>
</reference>
<dbReference type="Proteomes" id="UP000004410">
    <property type="component" value="Unassembled WGS sequence"/>
</dbReference>
<gene>
    <name evidence="2" type="ORF">RUMGNA_02444</name>
    <name evidence="1" type="ORF">RUMGNA_03506</name>
</gene>
<name>A7B4F9_MEDG7</name>
<evidence type="ECO:0008006" key="4">
    <source>
        <dbReference type="Google" id="ProtNLM"/>
    </source>
</evidence>
<dbReference type="PaxDb" id="411470-RUMGNA_02444"/>
<dbReference type="eggNOG" id="ENOG50347X0">
    <property type="taxonomic scope" value="Bacteria"/>
</dbReference>
<reference evidence="2 3" key="1">
    <citation type="submission" date="2007-04" db="EMBL/GenBank/DDBJ databases">
        <authorList>
            <person name="Fulton L."/>
            <person name="Clifton S."/>
            <person name="Fulton B."/>
            <person name="Xu J."/>
            <person name="Minx P."/>
            <person name="Pepin K.H."/>
            <person name="Johnson M."/>
            <person name="Thiruvilangam P."/>
            <person name="Bhonagiri V."/>
            <person name="Nash W.E."/>
            <person name="Mardis E.R."/>
            <person name="Wilson R.K."/>
        </authorList>
    </citation>
    <scope>NUCLEOTIDE SEQUENCE [LARGE SCALE GENOMIC DNA]</scope>
    <source>
        <strain evidence="2 3">ATCC 29149</strain>
    </source>
</reference>
<dbReference type="EMBL" id="AAYG02000032">
    <property type="protein sequence ID" value="EDN75883.1"/>
    <property type="molecule type" value="Genomic_DNA"/>
</dbReference>
<dbReference type="AlphaFoldDB" id="A7B4F9"/>
<evidence type="ECO:0000313" key="3">
    <source>
        <dbReference type="Proteomes" id="UP000004410"/>
    </source>
</evidence>
<sequence>MRTYHYSVRIGRGKTTFPTVALGSLRGSLAFFWKGRGVQFPWLAISQTYLSALFSCQRAVAKACCFHVKAGAEQERGGH</sequence>
<organism evidence="2 3">
    <name type="scientific">Mediterraneibacter gnavus (strain ATCC 29149 / DSM 114966 / JCM 6515 / VPI C7-9)</name>
    <name type="common">Ruminococcus gnavus</name>
    <dbReference type="NCBI Taxonomy" id="411470"/>
    <lineage>
        <taxon>Bacteria</taxon>
        <taxon>Bacillati</taxon>
        <taxon>Bacillota</taxon>
        <taxon>Clostridia</taxon>
        <taxon>Lachnospirales</taxon>
        <taxon>Lachnospiraceae</taxon>
        <taxon>Mediterraneibacter</taxon>
    </lineage>
</organism>
<dbReference type="EMBL" id="AAYG02000018">
    <property type="protein sequence ID" value="EDN77237.1"/>
    <property type="molecule type" value="Genomic_DNA"/>
</dbReference>